<dbReference type="PANTHER" id="PTHR30012:SF7">
    <property type="entry name" value="PROTEIN TRANSPORT PROTEIN HOFC HOMOLOG"/>
    <property type="match status" value="1"/>
</dbReference>
<evidence type="ECO:0000313" key="11">
    <source>
        <dbReference type="Proteomes" id="UP000252884"/>
    </source>
</evidence>
<dbReference type="OrthoDB" id="9805682at2"/>
<evidence type="ECO:0000256" key="8">
    <source>
        <dbReference type="SAM" id="Phobius"/>
    </source>
</evidence>
<evidence type="ECO:0000256" key="4">
    <source>
        <dbReference type="ARBA" id="ARBA00022519"/>
    </source>
</evidence>
<feature type="domain" description="Type II secretion system protein GspF" evidence="9">
    <location>
        <begin position="70"/>
        <end position="193"/>
    </location>
</feature>
<evidence type="ECO:0000256" key="2">
    <source>
        <dbReference type="ARBA" id="ARBA00005745"/>
    </source>
</evidence>
<feature type="transmembrane region" description="Helical" evidence="8">
    <location>
        <begin position="373"/>
        <end position="393"/>
    </location>
</feature>
<organism evidence="10 11">
    <name type="scientific">Pseudorhodoferax soli</name>
    <dbReference type="NCBI Taxonomy" id="545864"/>
    <lineage>
        <taxon>Bacteria</taxon>
        <taxon>Pseudomonadati</taxon>
        <taxon>Pseudomonadota</taxon>
        <taxon>Betaproteobacteria</taxon>
        <taxon>Burkholderiales</taxon>
        <taxon>Comamonadaceae</taxon>
    </lineage>
</organism>
<keyword evidence="6 8" id="KW-1133">Transmembrane helix</keyword>
<evidence type="ECO:0000256" key="6">
    <source>
        <dbReference type="ARBA" id="ARBA00022989"/>
    </source>
</evidence>
<evidence type="ECO:0000259" key="9">
    <source>
        <dbReference type="Pfam" id="PF00482"/>
    </source>
</evidence>
<dbReference type="AlphaFoldDB" id="A0A368XTP9"/>
<protein>
    <submittedName>
        <fullName evidence="10">General secretion pathway protein F</fullName>
    </submittedName>
</protein>
<dbReference type="InterPro" id="IPR042094">
    <property type="entry name" value="T2SS_GspF_sf"/>
</dbReference>
<sequence length="401" mass="43794">MQFDVRGFRSGEGLVQLVVEADDLATATQHARAQGVAVLSAAPQRAMAGLPRIHLGAGLRRVPRFPLLQFTHELMALLQAGLSLPETLDALLEKETRADVRPVLAAMRTHMFEGQSFSRVLASLPQAFPVLYVTTVRASERSGDLVESLARYVDYHERLDLVRKKVVSASIYPVALLGLGGLVILFLLGYVVPRFSSIYAESGRDLPWMSMLLLRWGQGMQAHGAAIGATLLATLVLGALLARRLLPRLVALFTRIPTVGTRLATYHLARFYRSLGMLLRGGTPLVPALDMVKGLLPHDMQQRLARATQQIRDGIGLSDAMAAAGLTTPVAARMLRVGENSGAMATMMERIAGFHDEELARWIEWFTKLFEPVLMAVIGVVIGAIVILMYLPIFELAGSLQ</sequence>
<evidence type="ECO:0000256" key="7">
    <source>
        <dbReference type="ARBA" id="ARBA00023136"/>
    </source>
</evidence>
<dbReference type="InterPro" id="IPR003004">
    <property type="entry name" value="GspF/PilC"/>
</dbReference>
<dbReference type="RefSeq" id="WP_114468579.1">
    <property type="nucleotide sequence ID" value="NZ_QPJK01000004.1"/>
</dbReference>
<feature type="transmembrane region" description="Helical" evidence="8">
    <location>
        <begin position="220"/>
        <end position="242"/>
    </location>
</feature>
<evidence type="ECO:0000256" key="3">
    <source>
        <dbReference type="ARBA" id="ARBA00022475"/>
    </source>
</evidence>
<comment type="subcellular location">
    <subcellularLocation>
        <location evidence="1">Cell inner membrane</location>
        <topology evidence="1">Multi-pass membrane protein</topology>
    </subcellularLocation>
</comment>
<name>A0A368XTP9_9BURK</name>
<evidence type="ECO:0000313" key="10">
    <source>
        <dbReference type="EMBL" id="RCW71333.1"/>
    </source>
</evidence>
<gene>
    <name evidence="10" type="ORF">DES41_104152</name>
</gene>
<feature type="domain" description="Type II secretion system protein GspF" evidence="9">
    <location>
        <begin position="271"/>
        <end position="392"/>
    </location>
</feature>
<evidence type="ECO:0000256" key="5">
    <source>
        <dbReference type="ARBA" id="ARBA00022692"/>
    </source>
</evidence>
<accession>A0A368XTP9</accession>
<dbReference type="Pfam" id="PF00482">
    <property type="entry name" value="T2SSF"/>
    <property type="match status" value="2"/>
</dbReference>
<keyword evidence="3" id="KW-1003">Cell membrane</keyword>
<keyword evidence="11" id="KW-1185">Reference proteome</keyword>
<reference evidence="10 11" key="1">
    <citation type="submission" date="2018-07" db="EMBL/GenBank/DDBJ databases">
        <title>Genomic Encyclopedia of Type Strains, Phase IV (KMG-IV): sequencing the most valuable type-strain genomes for metagenomic binning, comparative biology and taxonomic classification.</title>
        <authorList>
            <person name="Goeker M."/>
        </authorList>
    </citation>
    <scope>NUCLEOTIDE SEQUENCE [LARGE SCALE GENOMIC DNA]</scope>
    <source>
        <strain evidence="10 11">DSM 21634</strain>
    </source>
</reference>
<dbReference type="InterPro" id="IPR018076">
    <property type="entry name" value="T2SS_GspF_dom"/>
</dbReference>
<evidence type="ECO:0000256" key="1">
    <source>
        <dbReference type="ARBA" id="ARBA00004429"/>
    </source>
</evidence>
<feature type="transmembrane region" description="Helical" evidence="8">
    <location>
        <begin position="171"/>
        <end position="192"/>
    </location>
</feature>
<dbReference type="GO" id="GO:0005886">
    <property type="term" value="C:plasma membrane"/>
    <property type="evidence" value="ECO:0007669"/>
    <property type="project" value="UniProtKB-SubCell"/>
</dbReference>
<dbReference type="Gene3D" id="1.20.81.30">
    <property type="entry name" value="Type II secretion system (T2SS), domain F"/>
    <property type="match status" value="2"/>
</dbReference>
<keyword evidence="5 8" id="KW-0812">Transmembrane</keyword>
<comment type="caution">
    <text evidence="10">The sequence shown here is derived from an EMBL/GenBank/DDBJ whole genome shotgun (WGS) entry which is preliminary data.</text>
</comment>
<dbReference type="GO" id="GO:0015628">
    <property type="term" value="P:protein secretion by the type II secretion system"/>
    <property type="evidence" value="ECO:0007669"/>
    <property type="project" value="TreeGrafter"/>
</dbReference>
<dbReference type="PRINTS" id="PR00812">
    <property type="entry name" value="BCTERIALGSPF"/>
</dbReference>
<dbReference type="Proteomes" id="UP000252884">
    <property type="component" value="Unassembled WGS sequence"/>
</dbReference>
<dbReference type="EMBL" id="QPJK01000004">
    <property type="protein sequence ID" value="RCW71333.1"/>
    <property type="molecule type" value="Genomic_DNA"/>
</dbReference>
<dbReference type="PANTHER" id="PTHR30012">
    <property type="entry name" value="GENERAL SECRETION PATHWAY PROTEIN"/>
    <property type="match status" value="1"/>
</dbReference>
<comment type="similarity">
    <text evidence="2">Belongs to the GSP F family.</text>
</comment>
<keyword evidence="4" id="KW-0997">Cell inner membrane</keyword>
<keyword evidence="7 8" id="KW-0472">Membrane</keyword>
<proteinExistence type="inferred from homology"/>